<sequence>MLARLGALLREHARETDLAARLGGEEFALILPATTKADTGAFLRRLRERLHDTEILLDDGRGLRITASMGYTIANDRELATGAERQGAGPSSSQEILRRADEALYWVKRNGRDAVMAWDDLNLARRSLMTGQKAKPKHQSTKPAHSLIKATLGVTTNSHQTFPGEKCTA</sequence>
<dbReference type="InterPro" id="IPR050469">
    <property type="entry name" value="Diguanylate_Cyclase"/>
</dbReference>
<keyword evidence="4" id="KW-0548">Nucleotidyltransferase</keyword>
<feature type="domain" description="GGDEF" evidence="3">
    <location>
        <begin position="1"/>
        <end position="120"/>
    </location>
</feature>
<evidence type="ECO:0000259" key="3">
    <source>
        <dbReference type="PROSITE" id="PS50887"/>
    </source>
</evidence>
<dbReference type="Pfam" id="PF00990">
    <property type="entry name" value="GGDEF"/>
    <property type="match status" value="1"/>
</dbReference>
<accession>A0ABZ0S853</accession>
<dbReference type="PROSITE" id="PS50887">
    <property type="entry name" value="GGDEF"/>
    <property type="match status" value="1"/>
</dbReference>
<dbReference type="InterPro" id="IPR029787">
    <property type="entry name" value="Nucleotide_cyclase"/>
</dbReference>
<keyword evidence="4" id="KW-0808">Transferase</keyword>
<dbReference type="NCBIfam" id="TIGR00254">
    <property type="entry name" value="GGDEF"/>
    <property type="match status" value="1"/>
</dbReference>
<dbReference type="SUPFAM" id="SSF55073">
    <property type="entry name" value="Nucleotide cyclase"/>
    <property type="match status" value="1"/>
</dbReference>
<evidence type="ECO:0000313" key="5">
    <source>
        <dbReference type="Proteomes" id="UP001432180"/>
    </source>
</evidence>
<proteinExistence type="predicted"/>
<evidence type="ECO:0000256" key="2">
    <source>
        <dbReference type="ARBA" id="ARBA00034247"/>
    </source>
</evidence>
<dbReference type="PANTHER" id="PTHR45138:SF9">
    <property type="entry name" value="DIGUANYLATE CYCLASE DGCM-RELATED"/>
    <property type="match status" value="1"/>
</dbReference>
<dbReference type="RefSeq" id="WP_328987601.1">
    <property type="nucleotide sequence ID" value="NZ_CP121472.1"/>
</dbReference>
<dbReference type="SMART" id="SM00267">
    <property type="entry name" value="GGDEF"/>
    <property type="match status" value="1"/>
</dbReference>
<dbReference type="CDD" id="cd01949">
    <property type="entry name" value="GGDEF"/>
    <property type="match status" value="1"/>
</dbReference>
<keyword evidence="5" id="KW-1185">Reference proteome</keyword>
<dbReference type="PANTHER" id="PTHR45138">
    <property type="entry name" value="REGULATORY COMPONENTS OF SENSORY TRANSDUCTION SYSTEM"/>
    <property type="match status" value="1"/>
</dbReference>
<name>A0ABZ0S853_9GAMM</name>
<dbReference type="InterPro" id="IPR043128">
    <property type="entry name" value="Rev_trsase/Diguanyl_cyclase"/>
</dbReference>
<gene>
    <name evidence="4" type="primary">yedQ_1</name>
    <name evidence="4" type="ORF">Thiowin_02073</name>
</gene>
<organism evidence="4 5">
    <name type="scientific">Thiorhodovibrio winogradskyi</name>
    <dbReference type="NCBI Taxonomy" id="77007"/>
    <lineage>
        <taxon>Bacteria</taxon>
        <taxon>Pseudomonadati</taxon>
        <taxon>Pseudomonadota</taxon>
        <taxon>Gammaproteobacteria</taxon>
        <taxon>Chromatiales</taxon>
        <taxon>Chromatiaceae</taxon>
        <taxon>Thiorhodovibrio</taxon>
    </lineage>
</organism>
<dbReference type="EC" id="2.7.7.65" evidence="1"/>
<dbReference type="InterPro" id="IPR000160">
    <property type="entry name" value="GGDEF_dom"/>
</dbReference>
<dbReference type="Proteomes" id="UP001432180">
    <property type="component" value="Chromosome"/>
</dbReference>
<dbReference type="GO" id="GO:0052621">
    <property type="term" value="F:diguanylate cyclase activity"/>
    <property type="evidence" value="ECO:0007669"/>
    <property type="project" value="UniProtKB-EC"/>
</dbReference>
<dbReference type="EMBL" id="CP121472">
    <property type="protein sequence ID" value="WPL17087.1"/>
    <property type="molecule type" value="Genomic_DNA"/>
</dbReference>
<reference evidence="4 5" key="1">
    <citation type="journal article" date="2023" name="Microorganisms">
        <title>Thiorhodovibrio frisius and Trv. litoralis spp. nov., Two Novel Members from a Clade of Fastidious Purple Sulfur Bacteria That Exhibit Unique Red-Shifted Light-Harvesting Capabilities.</title>
        <authorList>
            <person name="Methner A."/>
            <person name="Kuzyk S.B."/>
            <person name="Petersen J."/>
            <person name="Bauer S."/>
            <person name="Brinkmann H."/>
            <person name="Sichau K."/>
            <person name="Wanner G."/>
            <person name="Wolf J."/>
            <person name="Neumann-Schaal M."/>
            <person name="Henke P."/>
            <person name="Tank M."/>
            <person name="Sproer C."/>
            <person name="Bunk B."/>
            <person name="Overmann J."/>
        </authorList>
    </citation>
    <scope>NUCLEOTIDE SEQUENCE [LARGE SCALE GENOMIC DNA]</scope>
    <source>
        <strain evidence="4 5">DSM 6702</strain>
    </source>
</reference>
<evidence type="ECO:0000313" key="4">
    <source>
        <dbReference type="EMBL" id="WPL17087.1"/>
    </source>
</evidence>
<comment type="catalytic activity">
    <reaction evidence="2">
        <text>2 GTP = 3',3'-c-di-GMP + 2 diphosphate</text>
        <dbReference type="Rhea" id="RHEA:24898"/>
        <dbReference type="ChEBI" id="CHEBI:33019"/>
        <dbReference type="ChEBI" id="CHEBI:37565"/>
        <dbReference type="ChEBI" id="CHEBI:58805"/>
        <dbReference type="EC" id="2.7.7.65"/>
    </reaction>
</comment>
<evidence type="ECO:0000256" key="1">
    <source>
        <dbReference type="ARBA" id="ARBA00012528"/>
    </source>
</evidence>
<protein>
    <recommendedName>
        <fullName evidence="1">diguanylate cyclase</fullName>
        <ecNumber evidence="1">2.7.7.65</ecNumber>
    </recommendedName>
</protein>
<dbReference type="Gene3D" id="3.30.70.270">
    <property type="match status" value="1"/>
</dbReference>